<protein>
    <submittedName>
        <fullName evidence="2">Uncharacterized protein</fullName>
    </submittedName>
</protein>
<reference evidence="2" key="1">
    <citation type="journal article" date="2019" name="bioRxiv">
        <title>The Genome of the Zebra Mussel, Dreissena polymorpha: A Resource for Invasive Species Research.</title>
        <authorList>
            <person name="McCartney M.A."/>
            <person name="Auch B."/>
            <person name="Kono T."/>
            <person name="Mallez S."/>
            <person name="Zhang Y."/>
            <person name="Obille A."/>
            <person name="Becker A."/>
            <person name="Abrahante J.E."/>
            <person name="Garbe J."/>
            <person name="Badalamenti J.P."/>
            <person name="Herman A."/>
            <person name="Mangelson H."/>
            <person name="Liachko I."/>
            <person name="Sullivan S."/>
            <person name="Sone E.D."/>
            <person name="Koren S."/>
            <person name="Silverstein K.A.T."/>
            <person name="Beckman K.B."/>
            <person name="Gohl D.M."/>
        </authorList>
    </citation>
    <scope>NUCLEOTIDE SEQUENCE</scope>
    <source>
        <strain evidence="2">Duluth1</strain>
        <tissue evidence="2">Whole animal</tissue>
    </source>
</reference>
<comment type="caution">
    <text evidence="2">The sequence shown here is derived from an EMBL/GenBank/DDBJ whole genome shotgun (WGS) entry which is preliminary data.</text>
</comment>
<feature type="region of interest" description="Disordered" evidence="1">
    <location>
        <begin position="1"/>
        <end position="29"/>
    </location>
</feature>
<dbReference type="AlphaFoldDB" id="A0A9D4HCR1"/>
<name>A0A9D4HCR1_DREPO</name>
<keyword evidence="3" id="KW-1185">Reference proteome</keyword>
<gene>
    <name evidence="2" type="ORF">DPMN_104838</name>
</gene>
<sequence>MFKTTHTIVTALDHPDTEEDDDHSEHVFRPRTSSIKQCVISRRLRDVVAAKR</sequence>
<evidence type="ECO:0000313" key="2">
    <source>
        <dbReference type="EMBL" id="KAH3831568.1"/>
    </source>
</evidence>
<evidence type="ECO:0000256" key="1">
    <source>
        <dbReference type="SAM" id="MobiDB-lite"/>
    </source>
</evidence>
<proteinExistence type="predicted"/>
<organism evidence="2 3">
    <name type="scientific">Dreissena polymorpha</name>
    <name type="common">Zebra mussel</name>
    <name type="synonym">Mytilus polymorpha</name>
    <dbReference type="NCBI Taxonomy" id="45954"/>
    <lineage>
        <taxon>Eukaryota</taxon>
        <taxon>Metazoa</taxon>
        <taxon>Spiralia</taxon>
        <taxon>Lophotrochozoa</taxon>
        <taxon>Mollusca</taxon>
        <taxon>Bivalvia</taxon>
        <taxon>Autobranchia</taxon>
        <taxon>Heteroconchia</taxon>
        <taxon>Euheterodonta</taxon>
        <taxon>Imparidentia</taxon>
        <taxon>Neoheterodontei</taxon>
        <taxon>Myida</taxon>
        <taxon>Dreissenoidea</taxon>
        <taxon>Dreissenidae</taxon>
        <taxon>Dreissena</taxon>
    </lineage>
</organism>
<accession>A0A9D4HCR1</accession>
<evidence type="ECO:0000313" key="3">
    <source>
        <dbReference type="Proteomes" id="UP000828390"/>
    </source>
</evidence>
<reference evidence="2" key="2">
    <citation type="submission" date="2020-11" db="EMBL/GenBank/DDBJ databases">
        <authorList>
            <person name="McCartney M.A."/>
            <person name="Auch B."/>
            <person name="Kono T."/>
            <person name="Mallez S."/>
            <person name="Becker A."/>
            <person name="Gohl D.M."/>
            <person name="Silverstein K.A.T."/>
            <person name="Koren S."/>
            <person name="Bechman K.B."/>
            <person name="Herman A."/>
            <person name="Abrahante J.E."/>
            <person name="Garbe J."/>
        </authorList>
    </citation>
    <scope>NUCLEOTIDE SEQUENCE</scope>
    <source>
        <strain evidence="2">Duluth1</strain>
        <tissue evidence="2">Whole animal</tissue>
    </source>
</reference>
<dbReference type="EMBL" id="JAIWYP010000004">
    <property type="protein sequence ID" value="KAH3831568.1"/>
    <property type="molecule type" value="Genomic_DNA"/>
</dbReference>
<dbReference type="Proteomes" id="UP000828390">
    <property type="component" value="Unassembled WGS sequence"/>
</dbReference>